<dbReference type="AlphaFoldDB" id="A0ABC8RYP2"/>
<evidence type="ECO:0000313" key="2">
    <source>
        <dbReference type="EMBL" id="CAK9148665.1"/>
    </source>
</evidence>
<keyword evidence="3" id="KW-1185">Reference proteome</keyword>
<protein>
    <submittedName>
        <fullName evidence="2">Uncharacterized protein</fullName>
    </submittedName>
</protein>
<organism evidence="2 3">
    <name type="scientific">Ilex paraguariensis</name>
    <name type="common">yerba mate</name>
    <dbReference type="NCBI Taxonomy" id="185542"/>
    <lineage>
        <taxon>Eukaryota</taxon>
        <taxon>Viridiplantae</taxon>
        <taxon>Streptophyta</taxon>
        <taxon>Embryophyta</taxon>
        <taxon>Tracheophyta</taxon>
        <taxon>Spermatophyta</taxon>
        <taxon>Magnoliopsida</taxon>
        <taxon>eudicotyledons</taxon>
        <taxon>Gunneridae</taxon>
        <taxon>Pentapetalae</taxon>
        <taxon>asterids</taxon>
        <taxon>campanulids</taxon>
        <taxon>Aquifoliales</taxon>
        <taxon>Aquifoliaceae</taxon>
        <taxon>Ilex</taxon>
    </lineage>
</organism>
<comment type="caution">
    <text evidence="2">The sequence shown here is derived from an EMBL/GenBank/DDBJ whole genome shotgun (WGS) entry which is preliminary data.</text>
</comment>
<reference evidence="2 3" key="1">
    <citation type="submission" date="2024-02" db="EMBL/GenBank/DDBJ databases">
        <authorList>
            <person name="Vignale AGUSTIN F."/>
            <person name="Sosa J E."/>
            <person name="Modenutti C."/>
        </authorList>
    </citation>
    <scope>NUCLEOTIDE SEQUENCE [LARGE SCALE GENOMIC DNA]</scope>
</reference>
<proteinExistence type="predicted"/>
<feature type="transmembrane region" description="Helical" evidence="1">
    <location>
        <begin position="37"/>
        <end position="58"/>
    </location>
</feature>
<keyword evidence="1" id="KW-1133">Transmembrane helix</keyword>
<gene>
    <name evidence="2" type="ORF">ILEXP_LOCUS16635</name>
</gene>
<evidence type="ECO:0000256" key="1">
    <source>
        <dbReference type="SAM" id="Phobius"/>
    </source>
</evidence>
<dbReference type="EMBL" id="CAUOFW020001781">
    <property type="protein sequence ID" value="CAK9148665.1"/>
    <property type="molecule type" value="Genomic_DNA"/>
</dbReference>
<sequence>CSMSDPDELMRVSRVARAELVPYSLLVSPSTFTGLRLVLALLSSWMLTHALFLLFLMWTPLPLNRMRMLLLLQGTTKGADHQHNH</sequence>
<keyword evidence="1" id="KW-0812">Transmembrane</keyword>
<feature type="non-terminal residue" evidence="2">
    <location>
        <position position="1"/>
    </location>
</feature>
<accession>A0ABC8RYP2</accession>
<evidence type="ECO:0000313" key="3">
    <source>
        <dbReference type="Proteomes" id="UP001642360"/>
    </source>
</evidence>
<keyword evidence="1" id="KW-0472">Membrane</keyword>
<dbReference type="Proteomes" id="UP001642360">
    <property type="component" value="Unassembled WGS sequence"/>
</dbReference>
<name>A0ABC8RYP2_9AQUA</name>